<reference evidence="1 2" key="1">
    <citation type="submission" date="2021-06" db="EMBL/GenBank/DDBJ databases">
        <title>Caerostris darwini draft genome.</title>
        <authorList>
            <person name="Kono N."/>
            <person name="Arakawa K."/>
        </authorList>
    </citation>
    <scope>NUCLEOTIDE SEQUENCE [LARGE SCALE GENOMIC DNA]</scope>
</reference>
<proteinExistence type="predicted"/>
<comment type="caution">
    <text evidence="1">The sequence shown here is derived from an EMBL/GenBank/DDBJ whole genome shotgun (WGS) entry which is preliminary data.</text>
</comment>
<organism evidence="1 2">
    <name type="scientific">Caerostris darwini</name>
    <dbReference type="NCBI Taxonomy" id="1538125"/>
    <lineage>
        <taxon>Eukaryota</taxon>
        <taxon>Metazoa</taxon>
        <taxon>Ecdysozoa</taxon>
        <taxon>Arthropoda</taxon>
        <taxon>Chelicerata</taxon>
        <taxon>Arachnida</taxon>
        <taxon>Araneae</taxon>
        <taxon>Araneomorphae</taxon>
        <taxon>Entelegynae</taxon>
        <taxon>Araneoidea</taxon>
        <taxon>Araneidae</taxon>
        <taxon>Caerostris</taxon>
    </lineage>
</organism>
<accession>A0AAV4THW4</accession>
<dbReference type="Proteomes" id="UP001054837">
    <property type="component" value="Unassembled WGS sequence"/>
</dbReference>
<sequence>MTIKRRDKNRNANIKSHITTNVAQVQVGVESYSISIKDYVGIVKRLTKTLLFAIYGHESDGYSDTSITSRCLLIFLFSFSKREITDWVIKLSRPKQSRARFSVTCWAEYLSDRVTFAALLRQT</sequence>
<evidence type="ECO:0000313" key="2">
    <source>
        <dbReference type="Proteomes" id="UP001054837"/>
    </source>
</evidence>
<protein>
    <submittedName>
        <fullName evidence="1">Uncharacterized protein</fullName>
    </submittedName>
</protein>
<gene>
    <name evidence="1" type="ORF">CDAR_482071</name>
</gene>
<dbReference type="AlphaFoldDB" id="A0AAV4THW4"/>
<keyword evidence="2" id="KW-1185">Reference proteome</keyword>
<dbReference type="EMBL" id="BPLQ01009615">
    <property type="protein sequence ID" value="GIY45329.1"/>
    <property type="molecule type" value="Genomic_DNA"/>
</dbReference>
<evidence type="ECO:0000313" key="1">
    <source>
        <dbReference type="EMBL" id="GIY45329.1"/>
    </source>
</evidence>
<name>A0AAV4THW4_9ARAC</name>